<dbReference type="Proteomes" id="UP000635565">
    <property type="component" value="Unassembled WGS sequence"/>
</dbReference>
<comment type="caution">
    <text evidence="1">The sequence shown here is derived from an EMBL/GenBank/DDBJ whole genome shotgun (WGS) entry which is preliminary data.</text>
</comment>
<gene>
    <name evidence="1" type="ORF">KSZ_31050</name>
</gene>
<dbReference type="Pfam" id="PF02583">
    <property type="entry name" value="Trns_repr_metal"/>
    <property type="match status" value="1"/>
</dbReference>
<evidence type="ECO:0008006" key="3">
    <source>
        <dbReference type="Google" id="ProtNLM"/>
    </source>
</evidence>
<dbReference type="EMBL" id="BNJJ01000008">
    <property type="protein sequence ID" value="GHO85099.1"/>
    <property type="molecule type" value="Genomic_DNA"/>
</dbReference>
<dbReference type="CDD" id="cd10151">
    <property type="entry name" value="TthCsoR-like_DUF156"/>
    <property type="match status" value="1"/>
</dbReference>
<proteinExistence type="predicted"/>
<accession>A0ABQ3VHB7</accession>
<dbReference type="InterPro" id="IPR003735">
    <property type="entry name" value="Metal_Tscrpt_repr"/>
</dbReference>
<sequence>MQADKTDVLKRLNYIDGHLNGIRKMIEEDKYCVDILRQTYAVRKAIEKLEALILEKHLQHCVPEGIKSGSEQGVIDELIQLYNLAGNR</sequence>
<evidence type="ECO:0000313" key="2">
    <source>
        <dbReference type="Proteomes" id="UP000635565"/>
    </source>
</evidence>
<reference evidence="1 2" key="1">
    <citation type="journal article" date="2021" name="Int. J. Syst. Evol. Microbiol.">
        <title>Reticulibacter mediterranei gen. nov., sp. nov., within the new family Reticulibacteraceae fam. nov., and Ktedonospora formicarum gen. nov., sp. nov., Ktedonobacter robiniae sp. nov., Dictyobacter formicarum sp. nov. and Dictyobacter arantiisoli sp. nov., belonging to the class Ktedonobacteria.</title>
        <authorList>
            <person name="Yabe S."/>
            <person name="Zheng Y."/>
            <person name="Wang C.M."/>
            <person name="Sakai Y."/>
            <person name="Abe K."/>
            <person name="Yokota A."/>
            <person name="Donadio S."/>
            <person name="Cavaletti L."/>
            <person name="Monciardini P."/>
        </authorList>
    </citation>
    <scope>NUCLEOTIDE SEQUENCE [LARGE SCALE GENOMIC DNA]</scope>
    <source>
        <strain evidence="1 2">SOSP1-9</strain>
    </source>
</reference>
<name>A0ABQ3VHB7_9CHLR</name>
<evidence type="ECO:0000313" key="1">
    <source>
        <dbReference type="EMBL" id="GHO85099.1"/>
    </source>
</evidence>
<dbReference type="Gene3D" id="1.20.58.1000">
    <property type="entry name" value="Metal-sensitive repressor, helix protomer"/>
    <property type="match status" value="1"/>
</dbReference>
<keyword evidence="2" id="KW-1185">Reference proteome</keyword>
<dbReference type="PANTHER" id="PTHR33677:SF3">
    <property type="entry name" value="COPPER-SENSING TRANSCRIPTIONAL REPRESSOR RICR"/>
    <property type="match status" value="1"/>
</dbReference>
<dbReference type="RefSeq" id="WP_201362728.1">
    <property type="nucleotide sequence ID" value="NZ_BNJJ01000008.1"/>
</dbReference>
<protein>
    <recommendedName>
        <fullName evidence="3">Copper-sensing transcriptional repressor CsoR</fullName>
    </recommendedName>
</protein>
<dbReference type="PANTHER" id="PTHR33677">
    <property type="entry name" value="TRANSCRIPTIONAL REPRESSOR FRMR-RELATED"/>
    <property type="match status" value="1"/>
</dbReference>
<organism evidence="1 2">
    <name type="scientific">Dictyobacter formicarum</name>
    <dbReference type="NCBI Taxonomy" id="2778368"/>
    <lineage>
        <taxon>Bacteria</taxon>
        <taxon>Bacillati</taxon>
        <taxon>Chloroflexota</taxon>
        <taxon>Ktedonobacteria</taxon>
        <taxon>Ktedonobacterales</taxon>
        <taxon>Dictyobacteraceae</taxon>
        <taxon>Dictyobacter</taxon>
    </lineage>
</organism>
<dbReference type="InterPro" id="IPR038390">
    <property type="entry name" value="Metal_Tscrpt_repr_sf"/>
</dbReference>